<dbReference type="InterPro" id="IPR000837">
    <property type="entry name" value="AP-1"/>
</dbReference>
<accession>A0AAE0ZUQ3</accession>
<dbReference type="PROSITE" id="PS00036">
    <property type="entry name" value="BZIP_BASIC"/>
    <property type="match status" value="1"/>
</dbReference>
<keyword evidence="2" id="KW-0238">DNA-binding</keyword>
<keyword evidence="3" id="KW-0804">Transcription</keyword>
<keyword evidence="7" id="KW-1185">Reference proteome</keyword>
<dbReference type="Pfam" id="PF07716">
    <property type="entry name" value="bZIP_2"/>
    <property type="match status" value="1"/>
</dbReference>
<feature type="region of interest" description="Disordered" evidence="4">
    <location>
        <begin position="132"/>
        <end position="153"/>
    </location>
</feature>
<feature type="compositionally biased region" description="Basic and acidic residues" evidence="4">
    <location>
        <begin position="37"/>
        <end position="59"/>
    </location>
</feature>
<dbReference type="Proteomes" id="UP001283361">
    <property type="component" value="Unassembled WGS sequence"/>
</dbReference>
<sequence length="695" mass="76090">MDDTSQTPSRRENLRRSIMARRQARGRLSPVKVEQNWSRRSEMTTADIEKKERRREQNRRAAQRCRTKKRLTQFNVIKNLEKIVEHNRTLQREVQQLRWDKGELRRKWAAHRKLCPCFRHNLDTMAIKTEPISDDEEEEEESADMKKVVDSEGQENDMELSFASIASVLCSSPIAGFPKNFPEIANISEISDESLPASLCNEMVSCSPSALGVVDASFLHDLHSPAKSKKDSLVMSQGSNRSPSSSSQNQISIQTSQAPSSSFPAQGKAISCASASISTTTSTNTNNNSSNNDIRYNLNVPSVWQQSAHSPDHHQQKHSSYTGQSSCRFGGNIPQVQGYYNTCQQQQPHMQIPQYLSHTSQHQPYPSHHRVSIEQDCRHSQYSENHSNNNSYHVPAALSMSTSSTNPAACVSPVRQRCAATGAAQTPKSVQYPDLCRLLQPHPSPAQVVPSLSTSPGDSMRENSPSSSFNGSANTNITNCNTSVAPGASHQPNFLCTQPRSVLASGGSTPDTVRVAARDGDRGRCSSDSSDGSGHKVPPSTCESLHPRRSTETPDFDNDDVFSGPALIQNNPVSVSYGFDTNNNSALVNNNNSTHSNTDIVTNSSRTSTQDVMLFSQDGEAETSSVLEGVRHLIDCSGYSNCVNSSSETPSSISSNSSISSEVDDLLFEIPSDALLFFGANSEVDAPHAMFPDSM</sequence>
<feature type="region of interest" description="Disordered" evidence="4">
    <location>
        <begin position="226"/>
        <end position="265"/>
    </location>
</feature>
<dbReference type="PROSITE" id="PS50217">
    <property type="entry name" value="BZIP"/>
    <property type="match status" value="1"/>
</dbReference>
<feature type="compositionally biased region" description="Acidic residues" evidence="4">
    <location>
        <begin position="132"/>
        <end position="142"/>
    </location>
</feature>
<dbReference type="PANTHER" id="PTHR23351:SF24">
    <property type="entry name" value="ACTIVATING TRANSCRIPTION FACTOR 3-RELATED"/>
    <property type="match status" value="1"/>
</dbReference>
<evidence type="ECO:0000313" key="7">
    <source>
        <dbReference type="Proteomes" id="UP001283361"/>
    </source>
</evidence>
<organism evidence="6 7">
    <name type="scientific">Elysia crispata</name>
    <name type="common">lettuce slug</name>
    <dbReference type="NCBI Taxonomy" id="231223"/>
    <lineage>
        <taxon>Eukaryota</taxon>
        <taxon>Metazoa</taxon>
        <taxon>Spiralia</taxon>
        <taxon>Lophotrochozoa</taxon>
        <taxon>Mollusca</taxon>
        <taxon>Gastropoda</taxon>
        <taxon>Heterobranchia</taxon>
        <taxon>Euthyneura</taxon>
        <taxon>Panpulmonata</taxon>
        <taxon>Sacoglossa</taxon>
        <taxon>Placobranchoidea</taxon>
        <taxon>Plakobranchidae</taxon>
        <taxon>Elysia</taxon>
    </lineage>
</organism>
<evidence type="ECO:0000256" key="4">
    <source>
        <dbReference type="SAM" id="MobiDB-lite"/>
    </source>
</evidence>
<keyword evidence="1" id="KW-0805">Transcription regulation</keyword>
<feature type="region of interest" description="Disordered" evidence="4">
    <location>
        <begin position="501"/>
        <end position="558"/>
    </location>
</feature>
<gene>
    <name evidence="6" type="ORF">RRG08_043659</name>
</gene>
<dbReference type="SUPFAM" id="SSF57959">
    <property type="entry name" value="Leucine zipper domain"/>
    <property type="match status" value="1"/>
</dbReference>
<dbReference type="PANTHER" id="PTHR23351">
    <property type="entry name" value="FOS TRANSCRIPTION FACTOR-RELATED"/>
    <property type="match status" value="1"/>
</dbReference>
<dbReference type="InterPro" id="IPR004827">
    <property type="entry name" value="bZIP"/>
</dbReference>
<dbReference type="AlphaFoldDB" id="A0AAE0ZUQ3"/>
<protein>
    <recommendedName>
        <fullName evidence="5">BZIP domain-containing protein</fullName>
    </recommendedName>
</protein>
<evidence type="ECO:0000313" key="6">
    <source>
        <dbReference type="EMBL" id="KAK3775974.1"/>
    </source>
</evidence>
<feature type="domain" description="BZIP" evidence="5">
    <location>
        <begin position="48"/>
        <end position="111"/>
    </location>
</feature>
<evidence type="ECO:0000256" key="1">
    <source>
        <dbReference type="ARBA" id="ARBA00023015"/>
    </source>
</evidence>
<dbReference type="InterPro" id="IPR046347">
    <property type="entry name" value="bZIP_sf"/>
</dbReference>
<evidence type="ECO:0000256" key="2">
    <source>
        <dbReference type="ARBA" id="ARBA00023125"/>
    </source>
</evidence>
<dbReference type="GO" id="GO:0005634">
    <property type="term" value="C:nucleus"/>
    <property type="evidence" value="ECO:0007669"/>
    <property type="project" value="TreeGrafter"/>
</dbReference>
<dbReference type="EMBL" id="JAWDGP010003253">
    <property type="protein sequence ID" value="KAK3775974.1"/>
    <property type="molecule type" value="Genomic_DNA"/>
</dbReference>
<feature type="region of interest" description="Disordered" evidence="4">
    <location>
        <begin position="20"/>
        <end position="64"/>
    </location>
</feature>
<feature type="region of interest" description="Disordered" evidence="4">
    <location>
        <begin position="441"/>
        <end position="474"/>
    </location>
</feature>
<feature type="compositionally biased region" description="Polar residues" evidence="4">
    <location>
        <begin position="450"/>
        <end position="474"/>
    </location>
</feature>
<name>A0AAE0ZUQ3_9GAST</name>
<comment type="caution">
    <text evidence="6">The sequence shown here is derived from an EMBL/GenBank/DDBJ whole genome shotgun (WGS) entry which is preliminary data.</text>
</comment>
<feature type="compositionally biased region" description="Low complexity" evidence="4">
    <location>
        <begin position="236"/>
        <end position="257"/>
    </location>
</feature>
<feature type="compositionally biased region" description="Basic and acidic residues" evidence="4">
    <location>
        <begin position="516"/>
        <end position="525"/>
    </location>
</feature>
<evidence type="ECO:0000256" key="3">
    <source>
        <dbReference type="ARBA" id="ARBA00023163"/>
    </source>
</evidence>
<reference evidence="6" key="1">
    <citation type="journal article" date="2023" name="G3 (Bethesda)">
        <title>A reference genome for the long-term kleptoplast-retaining sea slug Elysia crispata morphotype clarki.</title>
        <authorList>
            <person name="Eastman K.E."/>
            <person name="Pendleton A.L."/>
            <person name="Shaikh M.A."/>
            <person name="Suttiyut T."/>
            <person name="Ogas R."/>
            <person name="Tomko P."/>
            <person name="Gavelis G."/>
            <person name="Widhalm J.R."/>
            <person name="Wisecaver J.H."/>
        </authorList>
    </citation>
    <scope>NUCLEOTIDE SEQUENCE</scope>
    <source>
        <strain evidence="6">ECLA1</strain>
    </source>
</reference>
<feature type="region of interest" description="Disordered" evidence="4">
    <location>
        <begin position="304"/>
        <end position="326"/>
    </location>
</feature>
<feature type="compositionally biased region" description="Polar residues" evidence="4">
    <location>
        <begin position="501"/>
        <end position="511"/>
    </location>
</feature>
<dbReference type="GO" id="GO:0000978">
    <property type="term" value="F:RNA polymerase II cis-regulatory region sequence-specific DNA binding"/>
    <property type="evidence" value="ECO:0007669"/>
    <property type="project" value="TreeGrafter"/>
</dbReference>
<dbReference type="SMART" id="SM00338">
    <property type="entry name" value="BRLZ"/>
    <property type="match status" value="1"/>
</dbReference>
<dbReference type="CDD" id="cd14692">
    <property type="entry name" value="bZIP_ATF4"/>
    <property type="match status" value="1"/>
</dbReference>
<dbReference type="GO" id="GO:0000981">
    <property type="term" value="F:DNA-binding transcription factor activity, RNA polymerase II-specific"/>
    <property type="evidence" value="ECO:0007669"/>
    <property type="project" value="TreeGrafter"/>
</dbReference>
<dbReference type="Gene3D" id="1.20.5.170">
    <property type="match status" value="1"/>
</dbReference>
<evidence type="ECO:0000259" key="5">
    <source>
        <dbReference type="PROSITE" id="PS50217"/>
    </source>
</evidence>
<proteinExistence type="predicted"/>